<reference evidence="22" key="2">
    <citation type="submission" date="2025-08" db="UniProtKB">
        <authorList>
            <consortium name="Ensembl"/>
        </authorList>
    </citation>
    <scope>IDENTIFICATION</scope>
</reference>
<dbReference type="InterPro" id="IPR024548">
    <property type="entry name" value="Cu2_monoox_C"/>
</dbReference>
<organism evidence="22 23">
    <name type="scientific">Bos indicus x Bos taurus</name>
    <name type="common">Hybrid cattle</name>
    <dbReference type="NCBI Taxonomy" id="30522"/>
    <lineage>
        <taxon>Eukaryota</taxon>
        <taxon>Metazoa</taxon>
        <taxon>Chordata</taxon>
        <taxon>Craniata</taxon>
        <taxon>Vertebrata</taxon>
        <taxon>Euteleostomi</taxon>
        <taxon>Mammalia</taxon>
        <taxon>Eutheria</taxon>
        <taxon>Laurasiatheria</taxon>
        <taxon>Artiodactyla</taxon>
        <taxon>Ruminantia</taxon>
        <taxon>Pecora</taxon>
        <taxon>Bovidae</taxon>
        <taxon>Bovinae</taxon>
        <taxon>Bos</taxon>
    </lineage>
</organism>
<comment type="cofactor">
    <cofactor evidence="1">
        <name>Cu(2+)</name>
        <dbReference type="ChEBI" id="CHEBI:29036"/>
    </cofactor>
</comment>
<dbReference type="InterPro" id="IPR008977">
    <property type="entry name" value="PHM/PNGase_F_dom_sf"/>
</dbReference>
<comment type="subunit">
    <text evidence="6">Homotetramer; composed of two disulfide-linked dimers.</text>
</comment>
<dbReference type="Ensembl" id="ENSBIXT00005015754.1">
    <property type="protein sequence ID" value="ENSBIXP00005000641.1"/>
    <property type="gene ID" value="ENSBIXG00005029981.1"/>
</dbReference>
<dbReference type="FunFam" id="2.60.120.310:FF:000003">
    <property type="entry name" value="Dopamine beta-hydroxylase"/>
    <property type="match status" value="1"/>
</dbReference>
<dbReference type="InterPro" id="IPR028460">
    <property type="entry name" value="Tbh/DBH"/>
</dbReference>
<dbReference type="PROSITE" id="PS50836">
    <property type="entry name" value="DOMON"/>
    <property type="match status" value="1"/>
</dbReference>
<evidence type="ECO:0000256" key="1">
    <source>
        <dbReference type="ARBA" id="ARBA00001973"/>
    </source>
</evidence>
<feature type="region of interest" description="Disordered" evidence="20">
    <location>
        <begin position="460"/>
        <end position="501"/>
    </location>
</feature>
<dbReference type="UniPathway" id="UPA00748">
    <property type="reaction ID" value="UER00735"/>
</dbReference>
<evidence type="ECO:0000256" key="4">
    <source>
        <dbReference type="ARBA" id="ARBA00005223"/>
    </source>
</evidence>
<dbReference type="InterPro" id="IPR005018">
    <property type="entry name" value="DOMON_domain"/>
</dbReference>
<dbReference type="GO" id="GO:0005507">
    <property type="term" value="F:copper ion binding"/>
    <property type="evidence" value="ECO:0007669"/>
    <property type="project" value="InterPro"/>
</dbReference>
<dbReference type="GO" id="GO:0006589">
    <property type="term" value="P:octopamine biosynthetic process"/>
    <property type="evidence" value="ECO:0007669"/>
    <property type="project" value="TreeGrafter"/>
</dbReference>
<evidence type="ECO:0000256" key="19">
    <source>
        <dbReference type="ARBA" id="ARBA00047952"/>
    </source>
</evidence>
<comment type="similarity">
    <text evidence="5">Belongs to the copper type II ascorbate-dependent monooxygenase family.</text>
</comment>
<dbReference type="Pfam" id="PF03351">
    <property type="entry name" value="DOMON"/>
    <property type="match status" value="1"/>
</dbReference>
<proteinExistence type="inferred from homology"/>
<dbReference type="InterPro" id="IPR036939">
    <property type="entry name" value="Cu2_ascorb_mOase_N_sf"/>
</dbReference>
<dbReference type="AlphaFoldDB" id="A0A4W2F5Z2"/>
<evidence type="ECO:0000259" key="21">
    <source>
        <dbReference type="PROSITE" id="PS50836"/>
    </source>
</evidence>
<sequence>MARWGGRARPAMQVPSPSVREAASMYGTAVAVFLVILVAALQGSAPAESPFPFHIPLDPEGTLELSWNVSYAQETVYFQLLVRELKAGVLFGMSDRGELENADLVVLWTDRDGAYFGDAWSDQKGQVHLDSQQDYQLLRAQRTPEGLYLLFKRPFGTCDPNDYLIEDGTVHLVYGFLEEPLRSLEAINTSSLRTGLQRVQLLKPSIPQPALPADTRTMEIRAPDVLIPGQQTTYWCYVTELPDGFPRHHIVMYEPIVTEGNEALVHHMEVFQCAAEFETIPHFSGPCDSKMKPQRLNFCRHVLAAWALGAKAFYYPEEAGLAFGGPGSSRFLRLEVHYHNPLVITGRRDSSGIRLYYTAALRRFDAGIMELGLAYTPVMAIPPQETAFVLTGYCTDKCTQLLLQPPQPPDPKEPACGCVFCITLSSNNCGPPFGGAAGGKEPAGHCRKRPARLRDSHLRLSAPHAPDRPEGGHSAGQGRPGDRDREQGQPLQPTLPGDPHVEEGRVCLPGRRAHHLLHIQHGRQEAGHRGKSPQCPAPAAELRHQSELCWSAGRGCPSLTHPVKQQLSRCGPWASISIPSSVQFSRVRLFATPWTAACRASLSITNSRSLLKLMSIEPVMPSNHLILCCPLLLLLPSNIPWVPNKHINSSVPPQAGW</sequence>
<evidence type="ECO:0000256" key="2">
    <source>
        <dbReference type="ARBA" id="ARBA00004351"/>
    </source>
</evidence>
<comment type="function">
    <text evidence="18">Catalyzes the hydroxylation of dopamine to noradrenaline (also known as norepinephrine), and is thus vital for regulation of these neurotransmitters.</text>
</comment>
<keyword evidence="12" id="KW-0847">Vitamin C</keyword>
<dbReference type="PANTHER" id="PTHR10157">
    <property type="entry name" value="DOPAMINE BETA HYDROXYLASE RELATED"/>
    <property type="match status" value="1"/>
</dbReference>
<evidence type="ECO:0000313" key="23">
    <source>
        <dbReference type="Proteomes" id="UP000429181"/>
    </source>
</evidence>
<dbReference type="GO" id="GO:0005615">
    <property type="term" value="C:extracellular space"/>
    <property type="evidence" value="ECO:0007669"/>
    <property type="project" value="TreeGrafter"/>
</dbReference>
<keyword evidence="15" id="KW-0186">Copper</keyword>
<evidence type="ECO:0000256" key="5">
    <source>
        <dbReference type="ARBA" id="ARBA00010676"/>
    </source>
</evidence>
<gene>
    <name evidence="22" type="primary">DBH</name>
</gene>
<dbReference type="InterPro" id="IPR000945">
    <property type="entry name" value="DBH-like"/>
</dbReference>
<evidence type="ECO:0000256" key="12">
    <source>
        <dbReference type="ARBA" id="ARBA00022896"/>
    </source>
</evidence>
<dbReference type="GO" id="GO:0042584">
    <property type="term" value="C:chromaffin granule membrane"/>
    <property type="evidence" value="ECO:0007669"/>
    <property type="project" value="UniProtKB-SubCell"/>
</dbReference>
<dbReference type="Pfam" id="PF03712">
    <property type="entry name" value="Cu2_monoox_C"/>
    <property type="match status" value="1"/>
</dbReference>
<dbReference type="CDD" id="cd09631">
    <property type="entry name" value="DOMON_DOH"/>
    <property type="match status" value="1"/>
</dbReference>
<evidence type="ECO:0000256" key="7">
    <source>
        <dbReference type="ARBA" id="ARBA00012686"/>
    </source>
</evidence>
<evidence type="ECO:0000256" key="3">
    <source>
        <dbReference type="ARBA" id="ARBA00004553"/>
    </source>
</evidence>
<dbReference type="InterPro" id="IPR020611">
    <property type="entry name" value="Cu2_ascorb_mOase_CS-1"/>
</dbReference>
<evidence type="ECO:0000256" key="6">
    <source>
        <dbReference type="ARBA" id="ARBA00011406"/>
    </source>
</evidence>
<dbReference type="GO" id="GO:0004500">
    <property type="term" value="F:dopamine beta-monooxygenase activity"/>
    <property type="evidence" value="ECO:0007669"/>
    <property type="project" value="UniProtKB-EC"/>
</dbReference>
<evidence type="ECO:0000256" key="9">
    <source>
        <dbReference type="ARBA" id="ARBA00022584"/>
    </source>
</evidence>
<dbReference type="EC" id="1.14.17.1" evidence="7"/>
<evidence type="ECO:0000256" key="10">
    <source>
        <dbReference type="ARBA" id="ARBA00022692"/>
    </source>
</evidence>
<dbReference type="InterPro" id="IPR000323">
    <property type="entry name" value="Cu2_ascorb_mOase_N"/>
</dbReference>
<keyword evidence="16" id="KW-0503">Monooxygenase</keyword>
<keyword evidence="17" id="KW-0472">Membrane</keyword>
<evidence type="ECO:0000256" key="14">
    <source>
        <dbReference type="ARBA" id="ARBA00023002"/>
    </source>
</evidence>
<dbReference type="PRINTS" id="PR00767">
    <property type="entry name" value="DBMONOXGNASE"/>
</dbReference>
<evidence type="ECO:0000256" key="16">
    <source>
        <dbReference type="ARBA" id="ARBA00023033"/>
    </source>
</evidence>
<comment type="pathway">
    <text evidence="4">Catecholamine biosynthesis; (R)-noradrenaline biosynthesis; (R)-noradrenaline from dopamine: step 1/1.</text>
</comment>
<evidence type="ECO:0000256" key="13">
    <source>
        <dbReference type="ARBA" id="ARBA00022989"/>
    </source>
</evidence>
<dbReference type="PANTHER" id="PTHR10157:SF29">
    <property type="entry name" value="DOPAMINE BETA-HYDROXYLASE"/>
    <property type="match status" value="1"/>
</dbReference>
<dbReference type="InterPro" id="IPR045266">
    <property type="entry name" value="DOH_DOMON"/>
</dbReference>
<evidence type="ECO:0000256" key="18">
    <source>
        <dbReference type="ARBA" id="ARBA00037327"/>
    </source>
</evidence>
<keyword evidence="11" id="KW-0479">Metal-binding</keyword>
<comment type="catalytic activity">
    <reaction evidence="19">
        <text>dopamine + 2 L-ascorbate + O2 = (R)-noradrenaline + 2 monodehydro-L-ascorbate radical + H2O</text>
        <dbReference type="Rhea" id="RHEA:19117"/>
        <dbReference type="ChEBI" id="CHEBI:15377"/>
        <dbReference type="ChEBI" id="CHEBI:15379"/>
        <dbReference type="ChEBI" id="CHEBI:38290"/>
        <dbReference type="ChEBI" id="CHEBI:59513"/>
        <dbReference type="ChEBI" id="CHEBI:59905"/>
        <dbReference type="ChEBI" id="CHEBI:72587"/>
        <dbReference type="EC" id="1.14.17.1"/>
    </reaction>
    <physiologicalReaction direction="left-to-right" evidence="19">
        <dbReference type="Rhea" id="RHEA:19118"/>
    </physiologicalReaction>
</comment>
<evidence type="ECO:0000256" key="20">
    <source>
        <dbReference type="SAM" id="MobiDB-lite"/>
    </source>
</evidence>
<keyword evidence="13" id="KW-1133">Transmembrane helix</keyword>
<keyword evidence="14" id="KW-0560">Oxidoreductase</keyword>
<dbReference type="PROSITE" id="PS00084">
    <property type="entry name" value="CU2_MONOOXYGENASE_1"/>
    <property type="match status" value="1"/>
</dbReference>
<evidence type="ECO:0000256" key="8">
    <source>
        <dbReference type="ARBA" id="ARBA00020179"/>
    </source>
</evidence>
<keyword evidence="9" id="KW-0127">Catecholamine biosynthesis</keyword>
<dbReference type="GO" id="GO:0042420">
    <property type="term" value="P:dopamine catabolic process"/>
    <property type="evidence" value="ECO:0007669"/>
    <property type="project" value="TreeGrafter"/>
</dbReference>
<evidence type="ECO:0000256" key="15">
    <source>
        <dbReference type="ARBA" id="ARBA00023008"/>
    </source>
</evidence>
<name>A0A4W2F5Z2_BOBOX</name>
<dbReference type="Gene3D" id="2.60.120.310">
    <property type="entry name" value="Copper type II, ascorbate-dependent monooxygenase, N-terminal domain"/>
    <property type="match status" value="1"/>
</dbReference>
<accession>A0A4W2F5Z2</accession>
<dbReference type="GO" id="GO:0042421">
    <property type="term" value="P:norepinephrine biosynthetic process"/>
    <property type="evidence" value="ECO:0007669"/>
    <property type="project" value="UniProtKB-UniPathway"/>
</dbReference>
<evidence type="ECO:0000256" key="17">
    <source>
        <dbReference type="ARBA" id="ARBA00023136"/>
    </source>
</evidence>
<dbReference type="GeneTree" id="ENSGT00530000063085"/>
<dbReference type="Pfam" id="PF01082">
    <property type="entry name" value="Cu2_monooxygen"/>
    <property type="match status" value="1"/>
</dbReference>
<dbReference type="Proteomes" id="UP000429181">
    <property type="component" value="Chromosome 11"/>
</dbReference>
<dbReference type="GO" id="GO:0034466">
    <property type="term" value="C:chromaffin granule lumen"/>
    <property type="evidence" value="ECO:0007669"/>
    <property type="project" value="UniProtKB-SubCell"/>
</dbReference>
<evidence type="ECO:0000313" key="22">
    <source>
        <dbReference type="Ensembl" id="ENSBIXP00005000641.1"/>
    </source>
</evidence>
<feature type="domain" description="DOMON" evidence="21">
    <location>
        <begin position="61"/>
        <end position="177"/>
    </location>
</feature>
<dbReference type="SMART" id="SM00664">
    <property type="entry name" value="DoH"/>
    <property type="match status" value="1"/>
</dbReference>
<reference evidence="22 23" key="1">
    <citation type="submission" date="2018-11" db="EMBL/GenBank/DDBJ databases">
        <title>Haplotype-resolved cattle genomes.</title>
        <authorList>
            <person name="Low W.Y."/>
            <person name="Tearle R."/>
            <person name="Bickhart D.M."/>
            <person name="Rosen B.D."/>
            <person name="Koren S."/>
            <person name="Rhie A."/>
            <person name="Hiendleder S."/>
            <person name="Phillippy A.M."/>
            <person name="Smith T.P.L."/>
            <person name="Williams J.L."/>
        </authorList>
    </citation>
    <scope>NUCLEOTIDE SEQUENCE [LARGE SCALE GENOMIC DNA]</scope>
</reference>
<dbReference type="SUPFAM" id="SSF49742">
    <property type="entry name" value="PHM/PNGase F"/>
    <property type="match status" value="2"/>
</dbReference>
<keyword evidence="10" id="KW-0812">Transmembrane</keyword>
<dbReference type="GO" id="GO:0031418">
    <property type="term" value="F:L-ascorbic acid binding"/>
    <property type="evidence" value="ECO:0007669"/>
    <property type="project" value="UniProtKB-KW"/>
</dbReference>
<evidence type="ECO:0000256" key="11">
    <source>
        <dbReference type="ARBA" id="ARBA00022723"/>
    </source>
</evidence>
<protein>
    <recommendedName>
        <fullName evidence="8">Dopamine beta-hydroxylase</fullName>
        <ecNumber evidence="7">1.14.17.1</ecNumber>
    </recommendedName>
</protein>
<comment type="subcellular location">
    <subcellularLocation>
        <location evidence="3">Cytoplasmic vesicle</location>
        <location evidence="3">Secretory vesicle</location>
        <location evidence="3">Chromaffin granule lumen</location>
    </subcellularLocation>
    <subcellularLocation>
        <location evidence="2">Cytoplasmic vesicle</location>
        <location evidence="2">Secretory vesicle</location>
        <location evidence="2">Chromaffin granule membrane</location>
        <topology evidence="2">Single-pass type II membrane protein</topology>
    </subcellularLocation>
</comment>